<keyword evidence="3" id="KW-0479">Metal-binding</keyword>
<feature type="compositionally biased region" description="Basic and acidic residues" evidence="9">
    <location>
        <begin position="683"/>
        <end position="693"/>
    </location>
</feature>
<feature type="compositionally biased region" description="Low complexity" evidence="9">
    <location>
        <begin position="590"/>
        <end position="602"/>
    </location>
</feature>
<proteinExistence type="predicted"/>
<comment type="subcellular location">
    <subcellularLocation>
        <location evidence="1">Membrane</location>
        <topology evidence="1">Single-pass membrane protein</topology>
    </subcellularLocation>
</comment>
<dbReference type="EMBL" id="KV425556">
    <property type="protein sequence ID" value="KZT28815.1"/>
    <property type="molecule type" value="Genomic_DNA"/>
</dbReference>
<protein>
    <recommendedName>
        <fullName evidence="10">RING-type domain-containing protein</fullName>
    </recommendedName>
</protein>
<feature type="compositionally biased region" description="Basic and acidic residues" evidence="9">
    <location>
        <begin position="702"/>
        <end position="712"/>
    </location>
</feature>
<feature type="compositionally biased region" description="Polar residues" evidence="9">
    <location>
        <begin position="770"/>
        <end position="786"/>
    </location>
</feature>
<feature type="compositionally biased region" description="Low complexity" evidence="9">
    <location>
        <begin position="826"/>
        <end position="843"/>
    </location>
</feature>
<feature type="compositionally biased region" description="Basic and acidic residues" evidence="9">
    <location>
        <begin position="513"/>
        <end position="522"/>
    </location>
</feature>
<feature type="compositionally biased region" description="Basic and acidic residues" evidence="9">
    <location>
        <begin position="604"/>
        <end position="614"/>
    </location>
</feature>
<dbReference type="PANTHER" id="PTHR47168">
    <property type="entry name" value="RING ZINC FINGER DOMAIN SUPERFAMILY PROTEIN-RELATED"/>
    <property type="match status" value="1"/>
</dbReference>
<feature type="compositionally biased region" description="Low complexity" evidence="9">
    <location>
        <begin position="1"/>
        <end position="24"/>
    </location>
</feature>
<keyword evidence="2" id="KW-0812">Transmembrane</keyword>
<dbReference type="GO" id="GO:0016020">
    <property type="term" value="C:membrane"/>
    <property type="evidence" value="ECO:0007669"/>
    <property type="project" value="UniProtKB-SubCell"/>
</dbReference>
<feature type="compositionally biased region" description="Polar residues" evidence="9">
    <location>
        <begin position="551"/>
        <end position="561"/>
    </location>
</feature>
<dbReference type="SUPFAM" id="SSF57850">
    <property type="entry name" value="RING/U-box"/>
    <property type="match status" value="1"/>
</dbReference>
<feature type="compositionally biased region" description="Low complexity" evidence="9">
    <location>
        <begin position="86"/>
        <end position="97"/>
    </location>
</feature>
<keyword evidence="12" id="KW-1185">Reference proteome</keyword>
<feature type="compositionally biased region" description="Low complexity" evidence="9">
    <location>
        <begin position="284"/>
        <end position="303"/>
    </location>
</feature>
<dbReference type="InterPro" id="IPR013083">
    <property type="entry name" value="Znf_RING/FYVE/PHD"/>
</dbReference>
<feature type="compositionally biased region" description="Low complexity" evidence="9">
    <location>
        <begin position="311"/>
        <end position="325"/>
    </location>
</feature>
<dbReference type="STRING" id="1314782.A0A165UWT9"/>
<evidence type="ECO:0000256" key="2">
    <source>
        <dbReference type="ARBA" id="ARBA00022692"/>
    </source>
</evidence>
<evidence type="ECO:0000256" key="4">
    <source>
        <dbReference type="ARBA" id="ARBA00022771"/>
    </source>
</evidence>
<dbReference type="CDD" id="cd16473">
    <property type="entry name" value="RING-H2_RNF103"/>
    <property type="match status" value="1"/>
</dbReference>
<evidence type="ECO:0000313" key="11">
    <source>
        <dbReference type="EMBL" id="KZT28815.1"/>
    </source>
</evidence>
<feature type="region of interest" description="Disordered" evidence="9">
    <location>
        <begin position="1"/>
        <end position="142"/>
    </location>
</feature>
<dbReference type="OrthoDB" id="8062037at2759"/>
<feature type="compositionally biased region" description="Low complexity" evidence="9">
    <location>
        <begin position="479"/>
        <end position="488"/>
    </location>
</feature>
<accession>A0A165UWT9</accession>
<dbReference type="AlphaFoldDB" id="A0A165UWT9"/>
<feature type="compositionally biased region" description="Gly residues" evidence="9">
    <location>
        <begin position="496"/>
        <end position="505"/>
    </location>
</feature>
<feature type="compositionally biased region" description="Polar residues" evidence="9">
    <location>
        <begin position="128"/>
        <end position="140"/>
    </location>
</feature>
<dbReference type="PANTHER" id="PTHR47168:SF1">
    <property type="entry name" value="OS02G0798600 PROTEIN"/>
    <property type="match status" value="1"/>
</dbReference>
<evidence type="ECO:0000256" key="8">
    <source>
        <dbReference type="PROSITE-ProRule" id="PRU00175"/>
    </source>
</evidence>
<dbReference type="GO" id="GO:0008270">
    <property type="term" value="F:zinc ion binding"/>
    <property type="evidence" value="ECO:0007669"/>
    <property type="project" value="UniProtKB-KW"/>
</dbReference>
<organism evidence="11 12">
    <name type="scientific">Neolentinus lepideus HHB14362 ss-1</name>
    <dbReference type="NCBI Taxonomy" id="1314782"/>
    <lineage>
        <taxon>Eukaryota</taxon>
        <taxon>Fungi</taxon>
        <taxon>Dikarya</taxon>
        <taxon>Basidiomycota</taxon>
        <taxon>Agaricomycotina</taxon>
        <taxon>Agaricomycetes</taxon>
        <taxon>Gloeophyllales</taxon>
        <taxon>Gloeophyllaceae</taxon>
        <taxon>Neolentinus</taxon>
    </lineage>
</organism>
<feature type="compositionally biased region" description="Low complexity" evidence="9">
    <location>
        <begin position="349"/>
        <end position="360"/>
    </location>
</feature>
<dbReference type="InterPro" id="IPR051653">
    <property type="entry name" value="E3_ligase_sorting_rcpt"/>
</dbReference>
<feature type="compositionally biased region" description="Polar residues" evidence="9">
    <location>
        <begin position="633"/>
        <end position="656"/>
    </location>
</feature>
<name>A0A165UWT9_9AGAM</name>
<keyword evidence="6" id="KW-1133">Transmembrane helix</keyword>
<keyword evidence="4 8" id="KW-0863">Zinc-finger</keyword>
<dbReference type="InParanoid" id="A0A165UWT9"/>
<feature type="region of interest" description="Disordered" evidence="9">
    <location>
        <begin position="160"/>
        <end position="419"/>
    </location>
</feature>
<feature type="compositionally biased region" description="Acidic residues" evidence="9">
    <location>
        <begin position="745"/>
        <end position="757"/>
    </location>
</feature>
<feature type="region of interest" description="Disordered" evidence="9">
    <location>
        <begin position="816"/>
        <end position="866"/>
    </location>
</feature>
<reference evidence="11 12" key="1">
    <citation type="journal article" date="2016" name="Mol. Biol. Evol.">
        <title>Comparative Genomics of Early-Diverging Mushroom-Forming Fungi Provides Insights into the Origins of Lignocellulose Decay Capabilities.</title>
        <authorList>
            <person name="Nagy L.G."/>
            <person name="Riley R."/>
            <person name="Tritt A."/>
            <person name="Adam C."/>
            <person name="Daum C."/>
            <person name="Floudas D."/>
            <person name="Sun H."/>
            <person name="Yadav J.S."/>
            <person name="Pangilinan J."/>
            <person name="Larsson K.H."/>
            <person name="Matsuura K."/>
            <person name="Barry K."/>
            <person name="Labutti K."/>
            <person name="Kuo R."/>
            <person name="Ohm R.A."/>
            <person name="Bhattacharya S.S."/>
            <person name="Shirouzu T."/>
            <person name="Yoshinaga Y."/>
            <person name="Martin F.M."/>
            <person name="Grigoriev I.V."/>
            <person name="Hibbett D.S."/>
        </authorList>
    </citation>
    <scope>NUCLEOTIDE SEQUENCE [LARGE SCALE GENOMIC DNA]</scope>
    <source>
        <strain evidence="11 12">HHB14362 ss-1</strain>
    </source>
</reference>
<dbReference type="SMART" id="SM00184">
    <property type="entry name" value="RING"/>
    <property type="match status" value="1"/>
</dbReference>
<keyword evidence="5" id="KW-0862">Zinc</keyword>
<evidence type="ECO:0000256" key="7">
    <source>
        <dbReference type="ARBA" id="ARBA00023136"/>
    </source>
</evidence>
<evidence type="ECO:0000256" key="5">
    <source>
        <dbReference type="ARBA" id="ARBA00022833"/>
    </source>
</evidence>
<evidence type="ECO:0000256" key="1">
    <source>
        <dbReference type="ARBA" id="ARBA00004167"/>
    </source>
</evidence>
<evidence type="ECO:0000256" key="3">
    <source>
        <dbReference type="ARBA" id="ARBA00022723"/>
    </source>
</evidence>
<feature type="compositionally biased region" description="Polar residues" evidence="9">
    <location>
        <begin position="383"/>
        <end position="392"/>
    </location>
</feature>
<keyword evidence="7" id="KW-0472">Membrane</keyword>
<feature type="compositionally biased region" description="Low complexity" evidence="9">
    <location>
        <begin position="237"/>
        <end position="248"/>
    </location>
</feature>
<feature type="compositionally biased region" description="Pro residues" evidence="9">
    <location>
        <begin position="468"/>
        <end position="478"/>
    </location>
</feature>
<dbReference type="Gene3D" id="3.30.40.10">
    <property type="entry name" value="Zinc/RING finger domain, C3HC4 (zinc finger)"/>
    <property type="match status" value="1"/>
</dbReference>
<sequence length="1104" mass="115179">MGQSQSRGQSSTRRLSSLVSSSVLPEATVPSHASEATQQAQLAVAEEHSSADEPQTPEVIPPSPSTETKRSKRRSWLSLGSGRKPSSGAGHGAASSVSKRRWRRSSRVPVEVSDLNESAADDAPVVEQTASGSATDSPTSLAIKANGSADNVANVADVDTGASVAAQPTSSMSGAVEEPPMHESPSHETPSPPPIDEQTPTIAAEPSSGPESDVPHDNTGDSDQQPAEQRHFPPAGTLVVVQGVVHTTDVPRRSIDSEQPPSTLPVSAPPTPSTPTHSLPPPSGRRSLSISRSSTPTPAPRSESTGRRNRLSALISGSRRSSLLGPRRESDSTVSGVTQPHVDTANEIGSGSVSSASEEATPVAETPSSAIPGAEPRAHPEEQPTSTATPSDGQGPRSTAPAVDHVSPNPRRSTLSPGSIDVLGTLLSVAAAATAASLVTGSSDPLSTFRTGFGNGVLPAATGMPNSPSSPLPLPARPSSPSAPERPLSPTPTAGLGLGGLGLGGLNSLPNTRSEEPESDRGRRSRVRSSWGGLRERLGLTQALSAPGAGTSDSTPSSPRHSISGPPVAPRTPTSGAVDTGLGSFTEAAGTQGTSSTTQSPSLDPRERMLRDMARALSQGLGIPDRNGGANAGTGNSMGVANIQWPPSTSSPTEQNGPPAPPPPEGSFERFLVDLQADLRTALSEDRDGDEARTPVATSGETPRENGERPRTSVDSLEDILPESARRPTDGDSDSMPSLNSVSDSESEEEIEDEAGTDESRGMEFEDFSTRPNRASEPSTSATVPGTTHRRIEGNTTRRPGGGINWWRLYRFPPMASPSSQSQGVAASPNANANPRSQSAAAPEVLTGGRGVSGANAEAPRTTLPQPIGANMIVPVIVVGLQSVNADGGQQNQQPSLDATPSRPDTPIAEGLDDNAQYGDAVNPRRQSWRNALSRLRPHRHSTGSNATRPSQNTGSRTFLIYVIGGYYPPNHHMVTGSDNLDSFEALLELAELLGQVKPPTVTREEIEKSGLEVIKPSDLERWEKEGKVASNCVDRCLICLDDYFPEDDLRVMSCKHTFHKNCVDKWLETGRNNCPACRSKGVSTSSDSPSNPTTPISPAPRVI</sequence>
<evidence type="ECO:0000313" key="12">
    <source>
        <dbReference type="Proteomes" id="UP000076761"/>
    </source>
</evidence>
<dbReference type="Proteomes" id="UP000076761">
    <property type="component" value="Unassembled WGS sequence"/>
</dbReference>
<evidence type="ECO:0000256" key="6">
    <source>
        <dbReference type="ARBA" id="ARBA00022989"/>
    </source>
</evidence>
<evidence type="ECO:0000256" key="9">
    <source>
        <dbReference type="SAM" id="MobiDB-lite"/>
    </source>
</evidence>
<dbReference type="Pfam" id="PF13639">
    <property type="entry name" value="zf-RING_2"/>
    <property type="match status" value="1"/>
</dbReference>
<feature type="region of interest" description="Disordered" evidence="9">
    <location>
        <begin position="1079"/>
        <end position="1104"/>
    </location>
</feature>
<feature type="region of interest" description="Disordered" evidence="9">
    <location>
        <begin position="438"/>
        <end position="804"/>
    </location>
</feature>
<dbReference type="FunFam" id="3.30.40.10:FF:000728">
    <property type="entry name" value="Unplaced genomic scaffold supercont1.4, whole genome shotgun sequence"/>
    <property type="match status" value="1"/>
</dbReference>
<dbReference type="PROSITE" id="PS50089">
    <property type="entry name" value="ZF_RING_2"/>
    <property type="match status" value="1"/>
</dbReference>
<evidence type="ECO:0000259" key="10">
    <source>
        <dbReference type="PROSITE" id="PS50089"/>
    </source>
</evidence>
<feature type="compositionally biased region" description="Low complexity" evidence="9">
    <location>
        <begin position="1084"/>
        <end position="1104"/>
    </location>
</feature>
<feature type="compositionally biased region" description="Pro residues" evidence="9">
    <location>
        <begin position="267"/>
        <end position="283"/>
    </location>
</feature>
<dbReference type="InterPro" id="IPR001841">
    <property type="entry name" value="Znf_RING"/>
</dbReference>
<feature type="compositionally biased region" description="Polar residues" evidence="9">
    <location>
        <begin position="886"/>
        <end position="899"/>
    </location>
</feature>
<feature type="domain" description="RING-type" evidence="10">
    <location>
        <begin position="1037"/>
        <end position="1079"/>
    </location>
</feature>
<feature type="region of interest" description="Disordered" evidence="9">
    <location>
        <begin position="886"/>
        <end position="922"/>
    </location>
</feature>
<gene>
    <name evidence="11" type="ORF">NEOLEDRAFT_1239326</name>
</gene>